<proteinExistence type="inferred from homology"/>
<dbReference type="Gene3D" id="1.10.10.2830">
    <property type="match status" value="1"/>
</dbReference>
<accession>A0ABS8KSN9</accession>
<comment type="caution">
    <text evidence="5">The sequence shown here is derived from an EMBL/GenBank/DDBJ whole genome shotgun (WGS) entry which is preliminary data.</text>
</comment>
<dbReference type="InterPro" id="IPR036086">
    <property type="entry name" value="ParB/Sulfiredoxin_sf"/>
</dbReference>
<dbReference type="SMART" id="SM00470">
    <property type="entry name" value="ParB"/>
    <property type="match status" value="1"/>
</dbReference>
<reference evidence="5 6" key="1">
    <citation type="submission" date="2021-11" db="EMBL/GenBank/DDBJ databases">
        <authorList>
            <person name="Lee D.-H."/>
            <person name="Kim S.-B."/>
        </authorList>
    </citation>
    <scope>NUCLEOTIDE SEQUENCE [LARGE SCALE GENOMIC DNA]</scope>
    <source>
        <strain evidence="5 6">KCTC 52223</strain>
    </source>
</reference>
<feature type="compositionally biased region" description="Low complexity" evidence="3">
    <location>
        <begin position="13"/>
        <end position="30"/>
    </location>
</feature>
<evidence type="ECO:0000313" key="5">
    <source>
        <dbReference type="EMBL" id="MCC8429099.1"/>
    </source>
</evidence>
<feature type="compositionally biased region" description="Gly residues" evidence="3">
    <location>
        <begin position="266"/>
        <end position="280"/>
    </location>
</feature>
<evidence type="ECO:0000256" key="3">
    <source>
        <dbReference type="SAM" id="MobiDB-lite"/>
    </source>
</evidence>
<dbReference type="InterPro" id="IPR041468">
    <property type="entry name" value="HTH_ParB/Spo0J"/>
</dbReference>
<dbReference type="Proteomes" id="UP001198862">
    <property type="component" value="Unassembled WGS sequence"/>
</dbReference>
<dbReference type="Pfam" id="PF17762">
    <property type="entry name" value="HTH_ParB"/>
    <property type="match status" value="1"/>
</dbReference>
<dbReference type="InterPro" id="IPR003115">
    <property type="entry name" value="ParB_N"/>
</dbReference>
<evidence type="ECO:0000313" key="6">
    <source>
        <dbReference type="Proteomes" id="UP001198862"/>
    </source>
</evidence>
<organism evidence="5 6">
    <name type="scientific">Reyranella aquatilis</name>
    <dbReference type="NCBI Taxonomy" id="2035356"/>
    <lineage>
        <taxon>Bacteria</taxon>
        <taxon>Pseudomonadati</taxon>
        <taxon>Pseudomonadota</taxon>
        <taxon>Alphaproteobacteria</taxon>
        <taxon>Hyphomicrobiales</taxon>
        <taxon>Reyranellaceae</taxon>
        <taxon>Reyranella</taxon>
    </lineage>
</organism>
<dbReference type="InterPro" id="IPR004437">
    <property type="entry name" value="ParB/RepB/Spo0J"/>
</dbReference>
<feature type="domain" description="ParB-like N-terminal" evidence="4">
    <location>
        <begin position="70"/>
        <end position="160"/>
    </location>
</feature>
<keyword evidence="6" id="KW-1185">Reference proteome</keyword>
<dbReference type="NCBIfam" id="TIGR00180">
    <property type="entry name" value="parB_part"/>
    <property type="match status" value="1"/>
</dbReference>
<name>A0ABS8KSN9_9HYPH</name>
<comment type="similarity">
    <text evidence="1">Belongs to the ParB family.</text>
</comment>
<dbReference type="CDD" id="cd16393">
    <property type="entry name" value="SPO0J_N"/>
    <property type="match status" value="1"/>
</dbReference>
<protein>
    <submittedName>
        <fullName evidence="5">ParB/RepB/Spo0J family partition protein</fullName>
    </submittedName>
</protein>
<keyword evidence="2" id="KW-0159">Chromosome partition</keyword>
<dbReference type="Pfam" id="PF02195">
    <property type="entry name" value="ParB_N"/>
    <property type="match status" value="1"/>
</dbReference>
<dbReference type="RefSeq" id="WP_230550314.1">
    <property type="nucleotide sequence ID" value="NZ_JAJISD010000003.1"/>
</dbReference>
<dbReference type="PANTHER" id="PTHR33375:SF1">
    <property type="entry name" value="CHROMOSOME-PARTITIONING PROTEIN PARB-RELATED"/>
    <property type="match status" value="1"/>
</dbReference>
<evidence type="ECO:0000259" key="4">
    <source>
        <dbReference type="SMART" id="SM00470"/>
    </source>
</evidence>
<dbReference type="PANTHER" id="PTHR33375">
    <property type="entry name" value="CHROMOSOME-PARTITIONING PROTEIN PARB-RELATED"/>
    <property type="match status" value="1"/>
</dbReference>
<gene>
    <name evidence="5" type="ORF">LJ725_08985</name>
</gene>
<dbReference type="Gene3D" id="3.90.1530.30">
    <property type="match status" value="1"/>
</dbReference>
<feature type="region of interest" description="Disordered" evidence="3">
    <location>
        <begin position="1"/>
        <end position="63"/>
    </location>
</feature>
<feature type="region of interest" description="Disordered" evidence="3">
    <location>
        <begin position="260"/>
        <end position="288"/>
    </location>
</feature>
<feature type="compositionally biased region" description="Low complexity" evidence="3">
    <location>
        <begin position="38"/>
        <end position="55"/>
    </location>
</feature>
<dbReference type="EMBL" id="JAJISD010000003">
    <property type="protein sequence ID" value="MCC8429099.1"/>
    <property type="molecule type" value="Genomic_DNA"/>
</dbReference>
<sequence length="336" mass="35626">MSQPPKPRGLGRGLSALLGDDEVASAVTPTAPAPPAAVPTASSSAPTVSAPAASADGGEPARAAANRTPITLPIGQLKPGKMQPRTSFEGIEALVESVKEYGLLQPILVRPLRDAADSYEIIAGERRWRAAQKAQLHDVPVVIRTIDDLDALQIGLVENLQRSDLTAIDEAQGYKRLIDEYKHTQEDIARMMGRSRPHVANTIRLLDLPPAVQEMVRDGQLTAGLGRALIGVPDPLAMAKQAVAEKLSVRDLERLAGDTKKKAKGLAGGGAGKGKPGAAGGSPKTADTRALEKRLEEALGLKVDLTLRGLGEQSVLTLEIRDFDQLDTVVDKLTRR</sequence>
<dbReference type="SUPFAM" id="SSF110849">
    <property type="entry name" value="ParB/Sulfiredoxin"/>
    <property type="match status" value="1"/>
</dbReference>
<dbReference type="InterPro" id="IPR050336">
    <property type="entry name" value="Chromosome_partition/occlusion"/>
</dbReference>
<evidence type="ECO:0000256" key="2">
    <source>
        <dbReference type="ARBA" id="ARBA00022829"/>
    </source>
</evidence>
<evidence type="ECO:0000256" key="1">
    <source>
        <dbReference type="ARBA" id="ARBA00006295"/>
    </source>
</evidence>